<dbReference type="RefSeq" id="WP_131900891.1">
    <property type="nucleotide sequence ID" value="NZ_SMKU01000269.1"/>
</dbReference>
<evidence type="ECO:0000313" key="2">
    <source>
        <dbReference type="Proteomes" id="UP000294513"/>
    </source>
</evidence>
<sequence>MRIERWDIISGLVNQTLNPEQLKMATTFVACMRQLGYDMPEASDPGFNFAPKNADGMDGQQLQQIGKDQTQCLNKAGASDISGG</sequence>
<dbReference type="AlphaFoldDB" id="A0A4R5AP98"/>
<accession>A0A4R5AP98</accession>
<reference evidence="1 2" key="1">
    <citation type="submission" date="2019-03" db="EMBL/GenBank/DDBJ databases">
        <title>Draft genome sequences of novel Actinobacteria.</title>
        <authorList>
            <person name="Sahin N."/>
            <person name="Ay H."/>
            <person name="Saygin H."/>
        </authorList>
    </citation>
    <scope>NUCLEOTIDE SEQUENCE [LARGE SCALE GENOMIC DNA]</scope>
    <source>
        <strain evidence="1 2">H3C3</strain>
    </source>
</reference>
<name>A0A4R5AP98_9ACTN</name>
<dbReference type="OrthoDB" id="3483767at2"/>
<gene>
    <name evidence="1" type="ORF">E1298_34620</name>
</gene>
<comment type="caution">
    <text evidence="1">The sequence shown here is derived from an EMBL/GenBank/DDBJ whole genome shotgun (WGS) entry which is preliminary data.</text>
</comment>
<organism evidence="1 2">
    <name type="scientific">Actinomadura rubrisoli</name>
    <dbReference type="NCBI Taxonomy" id="2530368"/>
    <lineage>
        <taxon>Bacteria</taxon>
        <taxon>Bacillati</taxon>
        <taxon>Actinomycetota</taxon>
        <taxon>Actinomycetes</taxon>
        <taxon>Streptosporangiales</taxon>
        <taxon>Thermomonosporaceae</taxon>
        <taxon>Actinomadura</taxon>
    </lineage>
</organism>
<proteinExistence type="predicted"/>
<keyword evidence="2" id="KW-1185">Reference proteome</keyword>
<dbReference type="EMBL" id="SMKU01000269">
    <property type="protein sequence ID" value="TDD72864.1"/>
    <property type="molecule type" value="Genomic_DNA"/>
</dbReference>
<dbReference type="Proteomes" id="UP000294513">
    <property type="component" value="Unassembled WGS sequence"/>
</dbReference>
<evidence type="ECO:0000313" key="1">
    <source>
        <dbReference type="EMBL" id="TDD72864.1"/>
    </source>
</evidence>
<protein>
    <submittedName>
        <fullName evidence="1">Uncharacterized protein</fullName>
    </submittedName>
</protein>